<sequence>MDISKIINKCHYCDDNMIIPNKYIGKYITKHIYNINKIEEMCRISDIACSYILDHYPDIIERLNINIKPDNRINMENGRYFRVRLFLHHNEMTKIPSLFTCNICNKDACMFHYTTSCFIFHKCNDCNKTTIICGWCQQETTEKYYCFYCDHFEELISDTI</sequence>
<name>A0A7D3UTC6_9VIRU</name>
<accession>A0A7D3UTC6</accession>
<keyword evidence="2" id="KW-1185">Reference proteome</keyword>
<evidence type="ECO:0000313" key="1">
    <source>
        <dbReference type="EMBL" id="QKF94190.1"/>
    </source>
</evidence>
<gene>
    <name evidence="1" type="ORF">Fadolivirus_1_732</name>
</gene>
<proteinExistence type="predicted"/>
<protein>
    <submittedName>
        <fullName evidence="1">Uncharacterized protein</fullName>
    </submittedName>
</protein>
<reference evidence="1 2" key="1">
    <citation type="submission" date="2020-04" db="EMBL/GenBank/DDBJ databases">
        <title>Advantages and limits of metagenomic assembly and binning of a giant virus.</title>
        <authorList>
            <person name="Schulz F."/>
            <person name="Andreani J."/>
            <person name="Francis R."/>
            <person name="Boudjemaa H."/>
            <person name="Bou Khalil J.Y."/>
            <person name="Lee J."/>
            <person name="La Scola B."/>
            <person name="Woyke T."/>
        </authorList>
    </citation>
    <scope>NUCLEOTIDE SEQUENCE [LARGE SCALE GENOMIC DNA]</scope>
    <source>
        <strain evidence="1 2">FV1/VV64</strain>
    </source>
</reference>
<organism evidence="1 2">
    <name type="scientific">Fadolivirus FV1/VV64</name>
    <dbReference type="NCBI Taxonomy" id="3070911"/>
    <lineage>
        <taxon>Viruses</taxon>
        <taxon>Varidnaviria</taxon>
        <taxon>Bamfordvirae</taxon>
        <taxon>Nucleocytoviricota</taxon>
        <taxon>Megaviricetes</taxon>
        <taxon>Imitervirales</taxon>
        <taxon>Mimiviridae</taxon>
        <taxon>Klosneuvirinae</taxon>
        <taxon>Fadolivirus</taxon>
        <taxon>Fadolivirus algeromassiliense</taxon>
    </lineage>
</organism>
<evidence type="ECO:0000313" key="2">
    <source>
        <dbReference type="Proteomes" id="UP001162001"/>
    </source>
</evidence>
<dbReference type="EMBL" id="MT418680">
    <property type="protein sequence ID" value="QKF94190.1"/>
    <property type="molecule type" value="Genomic_DNA"/>
</dbReference>
<dbReference type="Proteomes" id="UP001162001">
    <property type="component" value="Segment"/>
</dbReference>